<dbReference type="InterPro" id="IPR013320">
    <property type="entry name" value="ConA-like_dom_sf"/>
</dbReference>
<feature type="domain" description="Thrombospondin-like N-terminal" evidence="4">
    <location>
        <begin position="29"/>
        <end position="221"/>
    </location>
</feature>
<dbReference type="EMBL" id="OC855461">
    <property type="protein sequence ID" value="CAD7622027.1"/>
    <property type="molecule type" value="Genomic_DNA"/>
</dbReference>
<evidence type="ECO:0000256" key="2">
    <source>
        <dbReference type="ARBA" id="ARBA00022737"/>
    </source>
</evidence>
<evidence type="ECO:0000256" key="1">
    <source>
        <dbReference type="ARBA" id="ARBA00022525"/>
    </source>
</evidence>
<feature type="region of interest" description="Disordered" evidence="3">
    <location>
        <begin position="472"/>
        <end position="566"/>
    </location>
</feature>
<dbReference type="Gene3D" id="2.60.120.200">
    <property type="match status" value="1"/>
</dbReference>
<evidence type="ECO:0000313" key="5">
    <source>
        <dbReference type="EMBL" id="CAD7622027.1"/>
    </source>
</evidence>
<dbReference type="Pfam" id="PF01391">
    <property type="entry name" value="Collagen"/>
    <property type="match status" value="3"/>
</dbReference>
<sequence length="566" mass="59026">MIEGFDSRRQQLESTESETDGGCPLIIEGADDLPTFDLIRRFQLDDIDLDFPGVKRVRGSNKIQTAYRLSRKADLTLPTRQVFPDGLPQQFSFVCSFKKRPSKEETWTVIRISDESGAAQFGITYLPKKQRLDLYTLDYNNRIQTLKFPDIVCEDNEWNKIHFSVLSDNVTLFHNCQMKATIPLAVRTPINLNGDIWLAKYENDLSTVPLDLQYLVVSCDPTRPHRESCAEFVYKKPVVTLPPPPPTPSPTQPMSECPVCPEGPPGPPGQTGVGVPGIAGEPGLRGEKGDTGMDGQKGEKGEQGIQGVTGLTGPPGSDGTPGADGEGFGIPGERGEPGSSGPIGPPGIPGRDGEPGPVGPPGPQGTTITGKIGVKGETGDKGEPGVKGPNGQKGDKGEKGLNGSDGEQGLSGEEGPQGLPGLPGAQGLPGINGIPGVKGDSGAQGPPGQGFESTSGQLFSTLHTVVVVLHNVQSGPPGQRGDNGPPGEVGAPGMAGPPGTPGPTGNTGPRGQNGAPGEPGVSGKTYTEEELKEIITNVLRGPPGPPGRNGKTRIGPQGQPAYSKQY</sequence>
<dbReference type="PANTHER" id="PTHR24023">
    <property type="entry name" value="COLLAGEN ALPHA"/>
    <property type="match status" value="1"/>
</dbReference>
<feature type="region of interest" description="Disordered" evidence="3">
    <location>
        <begin position="1"/>
        <end position="23"/>
    </location>
</feature>
<feature type="compositionally biased region" description="Low complexity" evidence="3">
    <location>
        <begin position="503"/>
        <end position="513"/>
    </location>
</feature>
<dbReference type="InterPro" id="IPR050149">
    <property type="entry name" value="Collagen_superfamily"/>
</dbReference>
<keyword evidence="6" id="KW-1185">Reference proteome</keyword>
<organism evidence="5">
    <name type="scientific">Medioppia subpectinata</name>
    <dbReference type="NCBI Taxonomy" id="1979941"/>
    <lineage>
        <taxon>Eukaryota</taxon>
        <taxon>Metazoa</taxon>
        <taxon>Ecdysozoa</taxon>
        <taxon>Arthropoda</taxon>
        <taxon>Chelicerata</taxon>
        <taxon>Arachnida</taxon>
        <taxon>Acari</taxon>
        <taxon>Acariformes</taxon>
        <taxon>Sarcoptiformes</taxon>
        <taxon>Oribatida</taxon>
        <taxon>Brachypylina</taxon>
        <taxon>Oppioidea</taxon>
        <taxon>Oppiidae</taxon>
        <taxon>Medioppia</taxon>
    </lineage>
</organism>
<dbReference type="GO" id="GO:0031012">
    <property type="term" value="C:extracellular matrix"/>
    <property type="evidence" value="ECO:0007669"/>
    <property type="project" value="TreeGrafter"/>
</dbReference>
<feature type="compositionally biased region" description="Gly residues" evidence="3">
    <location>
        <begin position="322"/>
        <end position="332"/>
    </location>
</feature>
<evidence type="ECO:0000259" key="4">
    <source>
        <dbReference type="SMART" id="SM00210"/>
    </source>
</evidence>
<feature type="compositionally biased region" description="Low complexity" evidence="3">
    <location>
        <begin position="407"/>
        <end position="429"/>
    </location>
</feature>
<feature type="compositionally biased region" description="Basic and acidic residues" evidence="3">
    <location>
        <begin position="1"/>
        <end position="11"/>
    </location>
</feature>
<dbReference type="AlphaFoldDB" id="A0A7R9KFV4"/>
<protein>
    <recommendedName>
        <fullName evidence="4">Thrombospondin-like N-terminal domain-containing protein</fullName>
    </recommendedName>
</protein>
<dbReference type="PANTHER" id="PTHR24023:SF1082">
    <property type="entry name" value="COLLAGEN TRIPLE HELIX REPEAT"/>
    <property type="match status" value="1"/>
</dbReference>
<gene>
    <name evidence="5" type="ORF">OSB1V03_LOCUS2496</name>
</gene>
<dbReference type="Proteomes" id="UP000759131">
    <property type="component" value="Unassembled WGS sequence"/>
</dbReference>
<dbReference type="SMART" id="SM00210">
    <property type="entry name" value="TSPN"/>
    <property type="match status" value="1"/>
</dbReference>
<dbReference type="OrthoDB" id="5983381at2759"/>
<evidence type="ECO:0000313" key="6">
    <source>
        <dbReference type="Proteomes" id="UP000759131"/>
    </source>
</evidence>
<dbReference type="InterPro" id="IPR048287">
    <property type="entry name" value="TSPN-like_N"/>
</dbReference>
<dbReference type="InterPro" id="IPR008160">
    <property type="entry name" value="Collagen"/>
</dbReference>
<proteinExistence type="predicted"/>
<dbReference type="Gene3D" id="1.20.5.320">
    <property type="entry name" value="6-Phosphogluconate Dehydrogenase, domain 3"/>
    <property type="match status" value="1"/>
</dbReference>
<reference evidence="5" key="1">
    <citation type="submission" date="2020-11" db="EMBL/GenBank/DDBJ databases">
        <authorList>
            <person name="Tran Van P."/>
        </authorList>
    </citation>
    <scope>NUCLEOTIDE SEQUENCE</scope>
</reference>
<feature type="region of interest" description="Disordered" evidence="3">
    <location>
        <begin position="263"/>
        <end position="455"/>
    </location>
</feature>
<accession>A0A7R9KFV4</accession>
<dbReference type="GO" id="GO:0005615">
    <property type="term" value="C:extracellular space"/>
    <property type="evidence" value="ECO:0007669"/>
    <property type="project" value="TreeGrafter"/>
</dbReference>
<keyword evidence="2" id="KW-0677">Repeat</keyword>
<evidence type="ECO:0000256" key="3">
    <source>
        <dbReference type="SAM" id="MobiDB-lite"/>
    </source>
</evidence>
<keyword evidence="1" id="KW-0964">Secreted</keyword>
<feature type="compositionally biased region" description="Basic and acidic residues" evidence="3">
    <location>
        <begin position="284"/>
        <end position="302"/>
    </location>
</feature>
<dbReference type="SUPFAM" id="SSF49899">
    <property type="entry name" value="Concanavalin A-like lectins/glucanases"/>
    <property type="match status" value="1"/>
</dbReference>
<name>A0A7R9KFV4_9ACAR</name>
<dbReference type="EMBL" id="CAJPIZ010000886">
    <property type="protein sequence ID" value="CAG2102457.1"/>
    <property type="molecule type" value="Genomic_DNA"/>
</dbReference>
<feature type="compositionally biased region" description="Low complexity" evidence="3">
    <location>
        <begin position="485"/>
        <end position="494"/>
    </location>
</feature>